<dbReference type="InterPro" id="IPR052021">
    <property type="entry name" value="Type-I_RS_S_subunit"/>
</dbReference>
<feature type="domain" description="Type I restriction modification DNA specificity" evidence="4">
    <location>
        <begin position="2"/>
        <end position="156"/>
    </location>
</feature>
<dbReference type="GO" id="GO:0003677">
    <property type="term" value="F:DNA binding"/>
    <property type="evidence" value="ECO:0007669"/>
    <property type="project" value="UniProtKB-KW"/>
</dbReference>
<dbReference type="InterPro" id="IPR000055">
    <property type="entry name" value="Restrct_endonuc_typeI_TRD"/>
</dbReference>
<dbReference type="PATRIC" id="fig|1095750.3.peg.2220"/>
<organism evidence="5 6">
    <name type="scientific">Lachnoanaerobaculum saburreum F0468</name>
    <dbReference type="NCBI Taxonomy" id="1095750"/>
    <lineage>
        <taxon>Bacteria</taxon>
        <taxon>Bacillati</taxon>
        <taxon>Bacillota</taxon>
        <taxon>Clostridia</taxon>
        <taxon>Lachnospirales</taxon>
        <taxon>Lachnospiraceae</taxon>
        <taxon>Lachnoanaerobaculum</taxon>
    </lineage>
</organism>
<keyword evidence="2" id="KW-0680">Restriction system</keyword>
<evidence type="ECO:0000313" key="5">
    <source>
        <dbReference type="EMBL" id="EIC94983.1"/>
    </source>
</evidence>
<dbReference type="PANTHER" id="PTHR30408">
    <property type="entry name" value="TYPE-1 RESTRICTION ENZYME ECOKI SPECIFICITY PROTEIN"/>
    <property type="match status" value="1"/>
</dbReference>
<keyword evidence="3" id="KW-0238">DNA-binding</keyword>
<reference evidence="5 6" key="1">
    <citation type="submission" date="2012-03" db="EMBL/GenBank/DDBJ databases">
        <authorList>
            <person name="Durkin A.S."/>
            <person name="McCorrison J."/>
            <person name="Torralba M."/>
            <person name="Gillis M."/>
            <person name="Methe B."/>
            <person name="Sutton G."/>
            <person name="Nelson K.E."/>
        </authorList>
    </citation>
    <scope>NUCLEOTIDE SEQUENCE [LARGE SCALE GENOMIC DNA]</scope>
    <source>
        <strain evidence="5 6">F0468</strain>
    </source>
</reference>
<dbReference type="EMBL" id="AJGH01000105">
    <property type="protein sequence ID" value="EIC94983.1"/>
    <property type="molecule type" value="Genomic_DNA"/>
</dbReference>
<dbReference type="OrthoDB" id="9811611at2"/>
<dbReference type="AlphaFoldDB" id="I0R5M5"/>
<dbReference type="eggNOG" id="COG0732">
    <property type="taxonomic scope" value="Bacteria"/>
</dbReference>
<dbReference type="RefSeq" id="WP_008754716.1">
    <property type="nucleotide sequence ID" value="NZ_AJGH01000105.1"/>
</dbReference>
<dbReference type="PANTHER" id="PTHR30408:SF12">
    <property type="entry name" value="TYPE I RESTRICTION ENZYME MJAVIII SPECIFICITY SUBUNIT"/>
    <property type="match status" value="1"/>
</dbReference>
<name>I0R5M5_9FIRM</name>
<evidence type="ECO:0000313" key="6">
    <source>
        <dbReference type="Proteomes" id="UP000005039"/>
    </source>
</evidence>
<evidence type="ECO:0000256" key="3">
    <source>
        <dbReference type="ARBA" id="ARBA00023125"/>
    </source>
</evidence>
<comment type="similarity">
    <text evidence="1">Belongs to the type-I restriction system S methylase family.</text>
</comment>
<dbReference type="Proteomes" id="UP000005039">
    <property type="component" value="Unassembled WGS sequence"/>
</dbReference>
<dbReference type="Pfam" id="PF01420">
    <property type="entry name" value="Methylase_S"/>
    <property type="match status" value="1"/>
</dbReference>
<dbReference type="SUPFAM" id="SSF116734">
    <property type="entry name" value="DNA methylase specificity domain"/>
    <property type="match status" value="2"/>
</dbReference>
<gene>
    <name evidence="5" type="ORF">HMPREF9970_0250</name>
</gene>
<dbReference type="Gene3D" id="3.90.220.20">
    <property type="entry name" value="DNA methylase specificity domains"/>
    <property type="match status" value="2"/>
</dbReference>
<evidence type="ECO:0000256" key="2">
    <source>
        <dbReference type="ARBA" id="ARBA00022747"/>
    </source>
</evidence>
<comment type="caution">
    <text evidence="5">The sequence shown here is derived from an EMBL/GenBank/DDBJ whole genome shotgun (WGS) entry which is preliminary data.</text>
</comment>
<evidence type="ECO:0000259" key="4">
    <source>
        <dbReference type="Pfam" id="PF01420"/>
    </source>
</evidence>
<sequence>IITGNTPSKNSKEFWNSKDICFIKPDIIADSRVHEVCESNEYISECARKKARIVSKDSIFVTCIGSIGKVGIAGEGEYAFNQQINAIVPNEKVNPRYLAYNLIYNKPRLVDIANAPVVPIINKSQFGEFIINIEFDINKQSRIVCVLDKLSSLIEKYNREIITLDKLIRARFVELFEEIKETCNVNYYIKELIAGKSLASEVECKNKVLKTGAASFDYFDGSQVKNLPINYEPKEEHLVHKGDIIISRMNTAELTGAAAYVWEVSDNVYIPDRLWKAVIRDGVNPIFLWNMLIQPSTKEQIQRVCSGTSGSMKNISKLGMLGIRVKKVDSYLQNEFATFVDQVNKSKLLAVSQPQIHIYKTLTLL</sequence>
<protein>
    <submittedName>
        <fullName evidence="5">Type I restriction modification DNA specificity domain protein</fullName>
    </submittedName>
</protein>
<evidence type="ECO:0000256" key="1">
    <source>
        <dbReference type="ARBA" id="ARBA00010923"/>
    </source>
</evidence>
<feature type="non-terminal residue" evidence="5">
    <location>
        <position position="1"/>
    </location>
</feature>
<dbReference type="InterPro" id="IPR044946">
    <property type="entry name" value="Restrct_endonuc_typeI_TRD_sf"/>
</dbReference>
<keyword evidence="6" id="KW-1185">Reference proteome</keyword>
<accession>I0R5M5</accession>
<dbReference type="GO" id="GO:0009307">
    <property type="term" value="P:DNA restriction-modification system"/>
    <property type="evidence" value="ECO:0007669"/>
    <property type="project" value="UniProtKB-KW"/>
</dbReference>
<proteinExistence type="inferred from homology"/>
<dbReference type="CDD" id="cd17293">
    <property type="entry name" value="RMtype1_S_Ppo21ORF8840P_TRD1-CR1_like"/>
    <property type="match status" value="1"/>
</dbReference>